<accession>A0ABT8AEL2</accession>
<evidence type="ECO:0000313" key="1">
    <source>
        <dbReference type="EMBL" id="MDN3567988.1"/>
    </source>
</evidence>
<evidence type="ECO:0000313" key="2">
    <source>
        <dbReference type="Proteomes" id="UP001529369"/>
    </source>
</evidence>
<dbReference type="Proteomes" id="UP001529369">
    <property type="component" value="Unassembled WGS sequence"/>
</dbReference>
<dbReference type="RefSeq" id="WP_290320077.1">
    <property type="nucleotide sequence ID" value="NZ_JAUFPN010000200.1"/>
</dbReference>
<sequence>MTQAAPPLPPLERVVVALPTPVRAPEPASAPPPPPAAAVPPTAAPAVIAAEAAASPPVEEVALVLPPPAPPPAPPLRRVAAPRIDPGCTRALYRYQQGLALNAAETAHVRNGCATRR</sequence>
<organism evidence="1 2">
    <name type="scientific">Paeniroseomonas aquatica</name>
    <dbReference type="NCBI Taxonomy" id="373043"/>
    <lineage>
        <taxon>Bacteria</taxon>
        <taxon>Pseudomonadati</taxon>
        <taxon>Pseudomonadota</taxon>
        <taxon>Alphaproteobacteria</taxon>
        <taxon>Acetobacterales</taxon>
        <taxon>Acetobacteraceae</taxon>
        <taxon>Paeniroseomonas</taxon>
    </lineage>
</organism>
<dbReference type="EMBL" id="JAUFPN010000200">
    <property type="protein sequence ID" value="MDN3567988.1"/>
    <property type="molecule type" value="Genomic_DNA"/>
</dbReference>
<comment type="caution">
    <text evidence="1">The sequence shown here is derived from an EMBL/GenBank/DDBJ whole genome shotgun (WGS) entry which is preliminary data.</text>
</comment>
<reference evidence="2" key="1">
    <citation type="journal article" date="2019" name="Int. J. Syst. Evol. Microbiol.">
        <title>The Global Catalogue of Microorganisms (GCM) 10K type strain sequencing project: providing services to taxonomists for standard genome sequencing and annotation.</title>
        <authorList>
            <consortium name="The Broad Institute Genomics Platform"/>
            <consortium name="The Broad Institute Genome Sequencing Center for Infectious Disease"/>
            <person name="Wu L."/>
            <person name="Ma J."/>
        </authorList>
    </citation>
    <scope>NUCLEOTIDE SEQUENCE [LARGE SCALE GENOMIC DNA]</scope>
    <source>
        <strain evidence="2">CECT 7131</strain>
    </source>
</reference>
<protein>
    <submittedName>
        <fullName evidence="1">Uncharacterized protein</fullName>
    </submittedName>
</protein>
<gene>
    <name evidence="1" type="ORF">QWZ14_26710</name>
</gene>
<name>A0ABT8AEL2_9PROT</name>
<keyword evidence="2" id="KW-1185">Reference proteome</keyword>
<proteinExistence type="predicted"/>